<dbReference type="EMBL" id="CAFBNE010000063">
    <property type="protein sequence ID" value="CAB4957180.1"/>
    <property type="molecule type" value="Genomic_DNA"/>
</dbReference>
<keyword evidence="2" id="KW-1133">Transmembrane helix</keyword>
<sequence length="233" mass="22813">MTHDGHGSVRPRTAGVPKRTRRAAMITIPIASLGLVLAILPSASAEGPGYGGTADKLSVSWATTASPGTAVPPPAPAREPMGSSDVSEPNGSGPGSAAIFHGSRGSSVRVVARASSMPAAGVTASGLSLSVGGVGFRGLSAVRVRVGTGAAFTGRADATGTLQVLVPVASDTEVHAGMSVVALGNAPSGTSMTLVGSIPPRPLGKGPVDVVPWFVAAILLAAAASWLLGRVGS</sequence>
<gene>
    <name evidence="3" type="ORF">UFOPK3772_01950</name>
</gene>
<reference evidence="3" key="1">
    <citation type="submission" date="2020-05" db="EMBL/GenBank/DDBJ databases">
        <authorList>
            <person name="Chiriac C."/>
            <person name="Salcher M."/>
            <person name="Ghai R."/>
            <person name="Kavagutti S V."/>
        </authorList>
    </citation>
    <scope>NUCLEOTIDE SEQUENCE</scope>
</reference>
<feature type="transmembrane region" description="Helical" evidence="2">
    <location>
        <begin position="210"/>
        <end position="229"/>
    </location>
</feature>
<keyword evidence="2" id="KW-0472">Membrane</keyword>
<protein>
    <submittedName>
        <fullName evidence="3">Unannotated protein</fullName>
    </submittedName>
</protein>
<feature type="region of interest" description="Disordered" evidence="1">
    <location>
        <begin position="1"/>
        <end position="20"/>
    </location>
</feature>
<evidence type="ECO:0000313" key="3">
    <source>
        <dbReference type="EMBL" id="CAB4957180.1"/>
    </source>
</evidence>
<accession>A0A6J7KMI1</accession>
<evidence type="ECO:0000256" key="1">
    <source>
        <dbReference type="SAM" id="MobiDB-lite"/>
    </source>
</evidence>
<dbReference type="AlphaFoldDB" id="A0A6J7KMI1"/>
<keyword evidence="2" id="KW-0812">Transmembrane</keyword>
<name>A0A6J7KMI1_9ZZZZ</name>
<proteinExistence type="predicted"/>
<evidence type="ECO:0000256" key="2">
    <source>
        <dbReference type="SAM" id="Phobius"/>
    </source>
</evidence>
<feature type="region of interest" description="Disordered" evidence="1">
    <location>
        <begin position="64"/>
        <end position="98"/>
    </location>
</feature>
<organism evidence="3">
    <name type="scientific">freshwater metagenome</name>
    <dbReference type="NCBI Taxonomy" id="449393"/>
    <lineage>
        <taxon>unclassified sequences</taxon>
        <taxon>metagenomes</taxon>
        <taxon>ecological metagenomes</taxon>
    </lineage>
</organism>